<dbReference type="InterPro" id="IPR050490">
    <property type="entry name" value="Bact_solute-bd_prot1"/>
</dbReference>
<dbReference type="SUPFAM" id="SSF53850">
    <property type="entry name" value="Periplasmic binding protein-like II"/>
    <property type="match status" value="1"/>
</dbReference>
<dbReference type="InterPro" id="IPR006059">
    <property type="entry name" value="SBP"/>
</dbReference>
<dbReference type="Pfam" id="PF01547">
    <property type="entry name" value="SBP_bac_1"/>
    <property type="match status" value="1"/>
</dbReference>
<accession>A0ABT5YYW2</accession>
<dbReference type="Proteomes" id="UP001220022">
    <property type="component" value="Unassembled WGS sequence"/>
</dbReference>
<keyword evidence="6" id="KW-1185">Reference proteome</keyword>
<keyword evidence="2" id="KW-0813">Transport</keyword>
<sequence>MRWSMVARWVVTGVLLLSGCGSPASSAVSTGADGTGPVTLATGRDLTGYLRGRLQVWNASHPTQKATLIELPEAADDVRAQMISNLQAKSERYDVLNMDVSWTAEFAAAGWISPLDTHQFPLDKFLKPVVDTATFRDRLYAVPYVTNAGVLYYRKDILDREHLPPPRTWADLERDARTVAPRYGLKGYAGQFLPYEGLTVNYAEAVQSAGGQLLSGEGTKVAVDSPAARQALDFLVRGVREGWIPQEALTFKEEESRQAFQDGRYLFMRNWPYAYDLGEAKGSPIAGRFGVVPLPGLDGPGSSSLGGSNLAVSSYSRHQKTARALIRFLTGLDNERQVLLQGSLPPVWAQLYTDPALVRRYPYLPVLRQSILSAKPRPKTPDYDQVSLAVAEAAHDALTLRRSPDEATARLADELGTIVRGP</sequence>
<evidence type="ECO:0000256" key="1">
    <source>
        <dbReference type="ARBA" id="ARBA00008520"/>
    </source>
</evidence>
<dbReference type="PANTHER" id="PTHR43649">
    <property type="entry name" value="ARABINOSE-BINDING PROTEIN-RELATED"/>
    <property type="match status" value="1"/>
</dbReference>
<feature type="signal peptide" evidence="4">
    <location>
        <begin position="1"/>
        <end position="26"/>
    </location>
</feature>
<organism evidence="5 6">
    <name type="scientific">Streptantibioticus ferralitis</name>
    <dbReference type="NCBI Taxonomy" id="236510"/>
    <lineage>
        <taxon>Bacteria</taxon>
        <taxon>Bacillati</taxon>
        <taxon>Actinomycetota</taxon>
        <taxon>Actinomycetes</taxon>
        <taxon>Kitasatosporales</taxon>
        <taxon>Streptomycetaceae</taxon>
        <taxon>Streptantibioticus</taxon>
    </lineage>
</organism>
<gene>
    <name evidence="5" type="ORF">P2L57_13940</name>
</gene>
<evidence type="ECO:0000313" key="5">
    <source>
        <dbReference type="EMBL" id="MDF2256782.1"/>
    </source>
</evidence>
<evidence type="ECO:0000313" key="6">
    <source>
        <dbReference type="Proteomes" id="UP001220022"/>
    </source>
</evidence>
<evidence type="ECO:0000256" key="2">
    <source>
        <dbReference type="ARBA" id="ARBA00022448"/>
    </source>
</evidence>
<reference evidence="5 6" key="1">
    <citation type="submission" date="2023-03" db="EMBL/GenBank/DDBJ databases">
        <title>Draft genome sequence of type strain Streptomyces ferralitis JCM 14344.</title>
        <authorList>
            <person name="Klaysubun C."/>
            <person name="Duangmal K."/>
        </authorList>
    </citation>
    <scope>NUCLEOTIDE SEQUENCE [LARGE SCALE GENOMIC DNA]</scope>
    <source>
        <strain evidence="5 6">JCM 14344</strain>
    </source>
</reference>
<dbReference type="PROSITE" id="PS51257">
    <property type="entry name" value="PROKAR_LIPOPROTEIN"/>
    <property type="match status" value="1"/>
</dbReference>
<dbReference type="Gene3D" id="3.40.190.10">
    <property type="entry name" value="Periplasmic binding protein-like II"/>
    <property type="match status" value="2"/>
</dbReference>
<evidence type="ECO:0000256" key="4">
    <source>
        <dbReference type="SAM" id="SignalP"/>
    </source>
</evidence>
<dbReference type="PANTHER" id="PTHR43649:SF34">
    <property type="entry name" value="ABC TRANSPORTER PERIPLASMIC-BINDING PROTEIN YCJN-RELATED"/>
    <property type="match status" value="1"/>
</dbReference>
<proteinExistence type="inferred from homology"/>
<keyword evidence="3 4" id="KW-0732">Signal</keyword>
<protein>
    <submittedName>
        <fullName evidence="5">ABC transporter substrate-binding protein</fullName>
    </submittedName>
</protein>
<dbReference type="RefSeq" id="WP_275813607.1">
    <property type="nucleotide sequence ID" value="NZ_BAAANM010000001.1"/>
</dbReference>
<comment type="caution">
    <text evidence="5">The sequence shown here is derived from an EMBL/GenBank/DDBJ whole genome shotgun (WGS) entry which is preliminary data.</text>
</comment>
<comment type="similarity">
    <text evidence="1">Belongs to the bacterial solute-binding protein 1 family.</text>
</comment>
<name>A0ABT5YYW2_9ACTN</name>
<dbReference type="EMBL" id="JARHTQ010000007">
    <property type="protein sequence ID" value="MDF2256782.1"/>
    <property type="molecule type" value="Genomic_DNA"/>
</dbReference>
<feature type="chain" id="PRO_5047412791" evidence="4">
    <location>
        <begin position="27"/>
        <end position="422"/>
    </location>
</feature>
<dbReference type="CDD" id="cd14750">
    <property type="entry name" value="PBP2_TMBP"/>
    <property type="match status" value="1"/>
</dbReference>
<evidence type="ECO:0000256" key="3">
    <source>
        <dbReference type="ARBA" id="ARBA00022729"/>
    </source>
</evidence>